<dbReference type="PRINTS" id="PR01040">
    <property type="entry name" value="TRNASYNTHTYR"/>
</dbReference>
<sequence>MLKAFRRSYSSAEAALGRLTDRQLLQQATRVSASPPPRDCAVYCGFDPTAASLHVGHLLTISALLHCRQSGLHPIAVVGGATGRVGDPSGRVTEREEVERDNLRTNAASIIDCLERIFHNDQKMRGAGPDIRVVDNWSWWKDVGAVEFVSDIARPFRVASMLAKESVSQRMSSEEGMSCAEFLYPLFQAFDFLHLHTKHNCWLQVGGGDQWGNITSGCEFVRKKTGHLVHGVTVPLLTTSSGDKLGKTAGNAVWLTGSSYPLYQFLLQTGDHDVATCLHRLTSLPPEEVDVIMQQHTTAPESFLAQKRLAEEVTRLVHGAEGLTHAETATKALFGDHHSLRSLTSDELLNLFSHVPTTQLNFDHLSSDTTVSEIAVQAKVVKSEFAVHQLLSTGGLYVNGDRVAENETFLPSLHMLPGNLTVFRVGKKTHHLIQWTH</sequence>
<evidence type="ECO:0000256" key="1">
    <source>
        <dbReference type="ARBA" id="ARBA00013160"/>
    </source>
</evidence>
<keyword evidence="2 10" id="KW-0436">Ligase</keyword>
<dbReference type="InterPro" id="IPR036986">
    <property type="entry name" value="S4_RNA-bd_sf"/>
</dbReference>
<dbReference type="Gene3D" id="3.10.290.10">
    <property type="entry name" value="RNA-binding S4 domain"/>
    <property type="match status" value="1"/>
</dbReference>
<dbReference type="Pfam" id="PF00579">
    <property type="entry name" value="tRNA-synt_1b"/>
    <property type="match status" value="1"/>
</dbReference>
<dbReference type="PANTHER" id="PTHR11766">
    <property type="entry name" value="TYROSYL-TRNA SYNTHETASE"/>
    <property type="match status" value="1"/>
</dbReference>
<evidence type="ECO:0000313" key="12">
    <source>
        <dbReference type="EMBL" id="CAI8034694.1"/>
    </source>
</evidence>
<evidence type="ECO:0000256" key="4">
    <source>
        <dbReference type="ARBA" id="ARBA00022840"/>
    </source>
</evidence>
<evidence type="ECO:0000256" key="6">
    <source>
        <dbReference type="ARBA" id="ARBA00022917"/>
    </source>
</evidence>
<dbReference type="PANTHER" id="PTHR11766:SF0">
    <property type="entry name" value="TYROSINE--TRNA LIGASE, MITOCHONDRIAL"/>
    <property type="match status" value="1"/>
</dbReference>
<comment type="similarity">
    <text evidence="10">Belongs to the class-I aminoacyl-tRNA synthetase family.</text>
</comment>
<dbReference type="Pfam" id="PF22421">
    <property type="entry name" value="SYY_C-terminal"/>
    <property type="match status" value="1"/>
</dbReference>
<dbReference type="Gene3D" id="3.40.50.620">
    <property type="entry name" value="HUPs"/>
    <property type="match status" value="1"/>
</dbReference>
<comment type="caution">
    <text evidence="12">The sequence shown here is derived from an EMBL/GenBank/DDBJ whole genome shotgun (WGS) entry which is preliminary data.</text>
</comment>
<dbReference type="InterPro" id="IPR024088">
    <property type="entry name" value="Tyr-tRNA-ligase_bac-type"/>
</dbReference>
<accession>A0AA35SS57</accession>
<dbReference type="PROSITE" id="PS00178">
    <property type="entry name" value="AA_TRNA_LIGASE_I"/>
    <property type="match status" value="1"/>
</dbReference>
<dbReference type="NCBIfam" id="TIGR00234">
    <property type="entry name" value="tyrS"/>
    <property type="match status" value="1"/>
</dbReference>
<dbReference type="Proteomes" id="UP001174909">
    <property type="component" value="Unassembled WGS sequence"/>
</dbReference>
<dbReference type="InterPro" id="IPR014729">
    <property type="entry name" value="Rossmann-like_a/b/a_fold"/>
</dbReference>
<protein>
    <recommendedName>
        <fullName evidence="1 10">Tyrosine--tRNA ligase</fullName>
        <ecNumber evidence="1 10">6.1.1.1</ecNumber>
    </recommendedName>
    <alternativeName>
        <fullName evidence="8 10">Tyrosyl-tRNA synthetase</fullName>
    </alternativeName>
</protein>
<dbReference type="EMBL" id="CASHTH010002751">
    <property type="protein sequence ID" value="CAI8034694.1"/>
    <property type="molecule type" value="Genomic_DNA"/>
</dbReference>
<keyword evidence="4 10" id="KW-0067">ATP-binding</keyword>
<evidence type="ECO:0000256" key="2">
    <source>
        <dbReference type="ARBA" id="ARBA00022598"/>
    </source>
</evidence>
<reference evidence="12" key="1">
    <citation type="submission" date="2023-03" db="EMBL/GenBank/DDBJ databases">
        <authorList>
            <person name="Steffen K."/>
            <person name="Cardenas P."/>
        </authorList>
    </citation>
    <scope>NUCLEOTIDE SEQUENCE</scope>
</reference>
<dbReference type="GO" id="GO:0005829">
    <property type="term" value="C:cytosol"/>
    <property type="evidence" value="ECO:0007669"/>
    <property type="project" value="TreeGrafter"/>
</dbReference>
<gene>
    <name evidence="12" type="ORF">GBAR_LOCUS19508</name>
</gene>
<name>A0AA35SS57_GEOBA</name>
<evidence type="ECO:0000259" key="11">
    <source>
        <dbReference type="Pfam" id="PF22421"/>
    </source>
</evidence>
<dbReference type="GO" id="GO:0004831">
    <property type="term" value="F:tyrosine-tRNA ligase activity"/>
    <property type="evidence" value="ECO:0007669"/>
    <property type="project" value="UniProtKB-EC"/>
</dbReference>
<evidence type="ECO:0000256" key="3">
    <source>
        <dbReference type="ARBA" id="ARBA00022741"/>
    </source>
</evidence>
<dbReference type="InterPro" id="IPR002307">
    <property type="entry name" value="Tyr-tRNA-ligase"/>
</dbReference>
<dbReference type="CDD" id="cd00805">
    <property type="entry name" value="TyrRS_core"/>
    <property type="match status" value="1"/>
</dbReference>
<dbReference type="InterPro" id="IPR001412">
    <property type="entry name" value="aa-tRNA-synth_I_CS"/>
</dbReference>
<comment type="catalytic activity">
    <reaction evidence="9 10">
        <text>tRNA(Tyr) + L-tyrosine + ATP = L-tyrosyl-tRNA(Tyr) + AMP + diphosphate + H(+)</text>
        <dbReference type="Rhea" id="RHEA:10220"/>
        <dbReference type="Rhea" id="RHEA-COMP:9706"/>
        <dbReference type="Rhea" id="RHEA-COMP:9707"/>
        <dbReference type="ChEBI" id="CHEBI:15378"/>
        <dbReference type="ChEBI" id="CHEBI:30616"/>
        <dbReference type="ChEBI" id="CHEBI:33019"/>
        <dbReference type="ChEBI" id="CHEBI:58315"/>
        <dbReference type="ChEBI" id="CHEBI:78442"/>
        <dbReference type="ChEBI" id="CHEBI:78536"/>
        <dbReference type="ChEBI" id="CHEBI:456215"/>
        <dbReference type="EC" id="6.1.1.1"/>
    </reaction>
</comment>
<dbReference type="InterPro" id="IPR002305">
    <property type="entry name" value="aa-tRNA-synth_Ic"/>
</dbReference>
<evidence type="ECO:0000256" key="9">
    <source>
        <dbReference type="ARBA" id="ARBA00048248"/>
    </source>
</evidence>
<dbReference type="GO" id="GO:0003723">
    <property type="term" value="F:RNA binding"/>
    <property type="evidence" value="ECO:0007669"/>
    <property type="project" value="UniProtKB-KW"/>
</dbReference>
<keyword evidence="3 10" id="KW-0547">Nucleotide-binding</keyword>
<dbReference type="GO" id="GO:0005524">
    <property type="term" value="F:ATP binding"/>
    <property type="evidence" value="ECO:0007669"/>
    <property type="project" value="UniProtKB-KW"/>
</dbReference>
<feature type="domain" description="Tyrosine--tRNA ligase SYY-like C-terminal" evidence="11">
    <location>
        <begin position="348"/>
        <end position="433"/>
    </location>
</feature>
<dbReference type="EC" id="6.1.1.1" evidence="1 10"/>
<dbReference type="SUPFAM" id="SSF55174">
    <property type="entry name" value="Alpha-L RNA-binding motif"/>
    <property type="match status" value="1"/>
</dbReference>
<evidence type="ECO:0000256" key="5">
    <source>
        <dbReference type="ARBA" id="ARBA00022884"/>
    </source>
</evidence>
<dbReference type="Gene3D" id="1.10.240.10">
    <property type="entry name" value="Tyrosyl-Transfer RNA Synthetase"/>
    <property type="match status" value="1"/>
</dbReference>
<evidence type="ECO:0000256" key="8">
    <source>
        <dbReference type="ARBA" id="ARBA00033323"/>
    </source>
</evidence>
<keyword evidence="13" id="KW-1185">Reference proteome</keyword>
<evidence type="ECO:0000256" key="7">
    <source>
        <dbReference type="ARBA" id="ARBA00023146"/>
    </source>
</evidence>
<keyword evidence="5" id="KW-0694">RNA-binding</keyword>
<evidence type="ECO:0000313" key="13">
    <source>
        <dbReference type="Proteomes" id="UP001174909"/>
    </source>
</evidence>
<dbReference type="SUPFAM" id="SSF52374">
    <property type="entry name" value="Nucleotidylyl transferase"/>
    <property type="match status" value="1"/>
</dbReference>
<dbReference type="FunFam" id="1.10.240.10:FF:000001">
    <property type="entry name" value="Tyrosine--tRNA ligase"/>
    <property type="match status" value="1"/>
</dbReference>
<keyword evidence="7 10" id="KW-0030">Aminoacyl-tRNA synthetase</keyword>
<dbReference type="InterPro" id="IPR054608">
    <property type="entry name" value="SYY-like_C"/>
</dbReference>
<proteinExistence type="inferred from homology"/>
<evidence type="ECO:0000256" key="10">
    <source>
        <dbReference type="RuleBase" id="RU361234"/>
    </source>
</evidence>
<keyword evidence="6 10" id="KW-0648">Protein biosynthesis</keyword>
<dbReference type="GO" id="GO:0006437">
    <property type="term" value="P:tyrosyl-tRNA aminoacylation"/>
    <property type="evidence" value="ECO:0007669"/>
    <property type="project" value="InterPro"/>
</dbReference>
<dbReference type="GO" id="GO:0005739">
    <property type="term" value="C:mitochondrion"/>
    <property type="evidence" value="ECO:0007669"/>
    <property type="project" value="TreeGrafter"/>
</dbReference>
<organism evidence="12 13">
    <name type="scientific">Geodia barretti</name>
    <name type="common">Barrett's horny sponge</name>
    <dbReference type="NCBI Taxonomy" id="519541"/>
    <lineage>
        <taxon>Eukaryota</taxon>
        <taxon>Metazoa</taxon>
        <taxon>Porifera</taxon>
        <taxon>Demospongiae</taxon>
        <taxon>Heteroscleromorpha</taxon>
        <taxon>Tetractinellida</taxon>
        <taxon>Astrophorina</taxon>
        <taxon>Geodiidae</taxon>
        <taxon>Geodia</taxon>
    </lineage>
</organism>
<dbReference type="AlphaFoldDB" id="A0AA35SS57"/>